<accession>A0ABY6BM33</accession>
<dbReference type="Gene3D" id="3.40.50.2000">
    <property type="entry name" value="Glycogen Phosphorylase B"/>
    <property type="match status" value="2"/>
</dbReference>
<dbReference type="Proteomes" id="UP001064632">
    <property type="component" value="Chromosome"/>
</dbReference>
<keyword evidence="4" id="KW-1185">Reference proteome</keyword>
<dbReference type="EMBL" id="CP104694">
    <property type="protein sequence ID" value="UXI69626.1"/>
    <property type="molecule type" value="Genomic_DNA"/>
</dbReference>
<reference evidence="3" key="1">
    <citation type="submission" date="2022-09" db="EMBL/GenBank/DDBJ databases">
        <title>Tahibacter sp. nov., isolated from a fresh water.</title>
        <authorList>
            <person name="Baek J.H."/>
            <person name="Lee J.K."/>
            <person name="Kim J.M."/>
            <person name="Jeon C.O."/>
        </authorList>
    </citation>
    <scope>NUCLEOTIDE SEQUENCE</scope>
    <source>
        <strain evidence="3">W38</strain>
    </source>
</reference>
<dbReference type="InterPro" id="IPR051199">
    <property type="entry name" value="LPS_LOS_Heptosyltrfase"/>
</dbReference>
<keyword evidence="1" id="KW-0328">Glycosyltransferase</keyword>
<dbReference type="InterPro" id="IPR002201">
    <property type="entry name" value="Glyco_trans_9"/>
</dbReference>
<organism evidence="3 4">
    <name type="scientific">Tahibacter amnicola</name>
    <dbReference type="NCBI Taxonomy" id="2976241"/>
    <lineage>
        <taxon>Bacteria</taxon>
        <taxon>Pseudomonadati</taxon>
        <taxon>Pseudomonadota</taxon>
        <taxon>Gammaproteobacteria</taxon>
        <taxon>Lysobacterales</taxon>
        <taxon>Rhodanobacteraceae</taxon>
        <taxon>Tahibacter</taxon>
    </lineage>
</organism>
<dbReference type="Pfam" id="PF01075">
    <property type="entry name" value="Glyco_transf_9"/>
    <property type="match status" value="1"/>
</dbReference>
<dbReference type="SUPFAM" id="SSF53756">
    <property type="entry name" value="UDP-Glycosyltransferase/glycogen phosphorylase"/>
    <property type="match status" value="1"/>
</dbReference>
<dbReference type="PANTHER" id="PTHR30160:SF21">
    <property type="entry name" value="LIPOPOLYSACCHARIDE CORE HEPTOSYLTRANSFERASE OPSX"/>
    <property type="match status" value="1"/>
</dbReference>
<dbReference type="RefSeq" id="WP_261696579.1">
    <property type="nucleotide sequence ID" value="NZ_CP104694.1"/>
</dbReference>
<evidence type="ECO:0000313" key="3">
    <source>
        <dbReference type="EMBL" id="UXI69626.1"/>
    </source>
</evidence>
<dbReference type="PANTHER" id="PTHR30160">
    <property type="entry name" value="TETRAACYLDISACCHARIDE 4'-KINASE-RELATED"/>
    <property type="match status" value="1"/>
</dbReference>
<evidence type="ECO:0000256" key="2">
    <source>
        <dbReference type="ARBA" id="ARBA00022679"/>
    </source>
</evidence>
<keyword evidence="2" id="KW-0808">Transferase</keyword>
<protein>
    <submittedName>
        <fullName evidence="3">Glycosyltransferase family 9 protein</fullName>
    </submittedName>
</protein>
<proteinExistence type="predicted"/>
<name>A0ABY6BM33_9GAMM</name>
<evidence type="ECO:0000313" key="4">
    <source>
        <dbReference type="Proteomes" id="UP001064632"/>
    </source>
</evidence>
<evidence type="ECO:0000256" key="1">
    <source>
        <dbReference type="ARBA" id="ARBA00022676"/>
    </source>
</evidence>
<dbReference type="CDD" id="cd03789">
    <property type="entry name" value="GT9_LPS_heptosyltransferase"/>
    <property type="match status" value="1"/>
</dbReference>
<gene>
    <name evidence="3" type="ORF">N4264_08330</name>
</gene>
<sequence>MSRTAPSIPESLCLLRTSALGDVSHVVPLVRTVQHAWPQTRLTWIVGKLEHRLVGDLPGVEFIVFDKGKGWAGYTAVRQALGGRRFDALLHMQVALRSNLLSALVRAPVRIGYDRDRAKDLHGLFINRRIPARRGEHVLDALGSFVEPLGLRQTTVRWDIPIPESAHEFAHTHLPGDAPTLLVSPCSSHRLRNWRPERYAAAMDHAAGQLGLRVALCGGPSAYEREFGDAIRSHLRRCEPVDLIGKDTLKQLLALLRKASIVLTPDSGPMHLANAVGTPVLGLHAASNPHRSGPYSDRQWCVDRYDAAARRFRGRPASELAWGSKIEHDGVMDLIETEAVIERLDAFVRHRRADQTAL</sequence>